<organism evidence="6 8">
    <name type="scientific">Bacillus thuringiensis</name>
    <dbReference type="NCBI Taxonomy" id="1428"/>
    <lineage>
        <taxon>Bacteria</taxon>
        <taxon>Bacillati</taxon>
        <taxon>Bacillota</taxon>
        <taxon>Bacilli</taxon>
        <taxon>Bacillales</taxon>
        <taxon>Bacillaceae</taxon>
        <taxon>Bacillus</taxon>
        <taxon>Bacillus cereus group</taxon>
    </lineage>
</organism>
<dbReference type="PRINTS" id="PR00455">
    <property type="entry name" value="HTHTETR"/>
</dbReference>
<dbReference type="PANTHER" id="PTHR43479:SF11">
    <property type="entry name" value="ACREF_ENVCD OPERON REPRESSOR-RELATED"/>
    <property type="match status" value="1"/>
</dbReference>
<dbReference type="PROSITE" id="PS50977">
    <property type="entry name" value="HTH_TETR_2"/>
    <property type="match status" value="1"/>
</dbReference>
<dbReference type="EMBL" id="CP053980">
    <property type="protein sequence ID" value="QKH26769.1"/>
    <property type="molecule type" value="Genomic_DNA"/>
</dbReference>
<dbReference type="KEGG" id="btw:BF38_3146"/>
<protein>
    <submittedName>
        <fullName evidence="5">Bacterial regulatory s, tetR family protein</fullName>
    </submittedName>
    <submittedName>
        <fullName evidence="6">TetR/AcrR family transcriptional regulator</fullName>
    </submittedName>
</protein>
<dbReference type="InterPro" id="IPR009057">
    <property type="entry name" value="Homeodomain-like_sf"/>
</dbReference>
<evidence type="ECO:0000259" key="4">
    <source>
        <dbReference type="PROSITE" id="PS50977"/>
    </source>
</evidence>
<reference evidence="5 7" key="1">
    <citation type="journal article" date="2015" name="Genome Announc.">
        <title>Complete genome sequences for 35 biothreat assay-relevant bacillus species.</title>
        <authorList>
            <person name="Johnson S.L."/>
            <person name="Daligault H.E."/>
            <person name="Davenport K.W."/>
            <person name="Jaissle J."/>
            <person name="Frey K.G."/>
            <person name="Ladner J.T."/>
            <person name="Broomall S.M."/>
            <person name="Bishop-Lilly K.A."/>
            <person name="Bruce D.C."/>
            <person name="Gibbons H.S."/>
            <person name="Coyne S.R."/>
            <person name="Lo C.C."/>
            <person name="Meincke L."/>
            <person name="Munk A.C."/>
            <person name="Koroleva G.I."/>
            <person name="Rosenzweig C.N."/>
            <person name="Palacios G.F."/>
            <person name="Redden C.L."/>
            <person name="Minogue T.D."/>
            <person name="Chain P.S."/>
        </authorList>
    </citation>
    <scope>NUCLEOTIDE SEQUENCE [LARGE SCALE GENOMIC DNA]</scope>
    <source>
        <strain evidence="5 7">HD1011</strain>
    </source>
</reference>
<proteinExistence type="predicted"/>
<evidence type="ECO:0000313" key="5">
    <source>
        <dbReference type="EMBL" id="AJG76998.1"/>
    </source>
</evidence>
<keyword evidence="2 3" id="KW-0238">DNA-binding</keyword>
<dbReference type="Gene3D" id="1.10.357.10">
    <property type="entry name" value="Tetracycline Repressor, domain 2"/>
    <property type="match status" value="1"/>
</dbReference>
<accession>A0A0B5NXU5</accession>
<dbReference type="SUPFAM" id="SSF48498">
    <property type="entry name" value="Tetracyclin repressor-like, C-terminal domain"/>
    <property type="match status" value="1"/>
</dbReference>
<evidence type="ECO:0000313" key="8">
    <source>
        <dbReference type="Proteomes" id="UP000501107"/>
    </source>
</evidence>
<dbReference type="SUPFAM" id="SSF46689">
    <property type="entry name" value="Homeodomain-like"/>
    <property type="match status" value="1"/>
</dbReference>
<reference evidence="6 8" key="2">
    <citation type="submission" date="2020-05" db="EMBL/GenBank/DDBJ databases">
        <title>FDA dAtabase for Regulatory Grade micrObial Sequences (FDA-ARGOS): Supporting development and validation of Infectious Disease Dx tests.</title>
        <authorList>
            <person name="Nelson B."/>
            <person name="Plummer A."/>
            <person name="Tallon L."/>
            <person name="Sadzewicz L."/>
            <person name="Zhao X."/>
            <person name="Vavikolanu K."/>
            <person name="Mehta A."/>
            <person name="Aluvathingal J."/>
            <person name="Nadendla S."/>
            <person name="Myers T."/>
            <person name="Yan Y."/>
            <person name="Sichtig H."/>
        </authorList>
    </citation>
    <scope>NUCLEOTIDE SEQUENCE [LARGE SCALE GENOMIC DNA]</scope>
    <source>
        <strain evidence="6 8">FDAARGOS_795</strain>
    </source>
</reference>
<evidence type="ECO:0000313" key="7">
    <source>
        <dbReference type="Proteomes" id="UP000031876"/>
    </source>
</evidence>
<dbReference type="EMBL" id="CP009335">
    <property type="protein sequence ID" value="AJG76998.1"/>
    <property type="molecule type" value="Genomic_DNA"/>
</dbReference>
<sequence>MSEKIIMDVKNLTTKGLETREKLLCAAEEVLGSKGYYEASIVNITQEAKVAHGTFYNYFPSKKDIFDELIRRLNRELRLIIKEEMKGISSYEEAQRRGFQAFFRWVKDRPNLYNIVQQAVVVDDNLYRWYYAKLANGFLKSLSAGMEAGEFKRLDKETIAYCLMSIGQFLGMRWGYWEEKDVPEDVFEAAMSLIFEGLRKR</sequence>
<dbReference type="Pfam" id="PF00440">
    <property type="entry name" value="TetR_N"/>
    <property type="match status" value="1"/>
</dbReference>
<dbReference type="RefSeq" id="WP_001290806.1">
    <property type="nucleotide sequence ID" value="NZ_CP009335.1"/>
</dbReference>
<dbReference type="InterPro" id="IPR001647">
    <property type="entry name" value="HTH_TetR"/>
</dbReference>
<dbReference type="InterPro" id="IPR036271">
    <property type="entry name" value="Tet_transcr_reg_TetR-rel_C_sf"/>
</dbReference>
<evidence type="ECO:0000256" key="1">
    <source>
        <dbReference type="ARBA" id="ARBA00022491"/>
    </source>
</evidence>
<dbReference type="AlphaFoldDB" id="A0A0B5NXU5"/>
<feature type="domain" description="HTH tetR-type" evidence="4">
    <location>
        <begin position="17"/>
        <end position="77"/>
    </location>
</feature>
<keyword evidence="1" id="KW-0678">Repressor</keyword>
<feature type="DNA-binding region" description="H-T-H motif" evidence="3">
    <location>
        <begin position="40"/>
        <end position="59"/>
    </location>
</feature>
<dbReference type="Proteomes" id="UP000031876">
    <property type="component" value="Chromosome"/>
</dbReference>
<dbReference type="InterPro" id="IPR050624">
    <property type="entry name" value="HTH-type_Tx_Regulator"/>
</dbReference>
<evidence type="ECO:0000256" key="3">
    <source>
        <dbReference type="PROSITE-ProRule" id="PRU00335"/>
    </source>
</evidence>
<evidence type="ECO:0000256" key="2">
    <source>
        <dbReference type="ARBA" id="ARBA00023125"/>
    </source>
</evidence>
<dbReference type="PANTHER" id="PTHR43479">
    <property type="entry name" value="ACREF/ENVCD OPERON REPRESSOR-RELATED"/>
    <property type="match status" value="1"/>
</dbReference>
<name>A0A0B5NXU5_BACTU</name>
<evidence type="ECO:0000313" key="6">
    <source>
        <dbReference type="EMBL" id="QKH26769.1"/>
    </source>
</evidence>
<dbReference type="PROSITE" id="PS01081">
    <property type="entry name" value="HTH_TETR_1"/>
    <property type="match status" value="1"/>
</dbReference>
<gene>
    <name evidence="5" type="ORF">BF38_3146</name>
    <name evidence="6" type="ORF">FOC89_23400</name>
</gene>
<dbReference type="GO" id="GO:0003677">
    <property type="term" value="F:DNA binding"/>
    <property type="evidence" value="ECO:0007669"/>
    <property type="project" value="UniProtKB-UniRule"/>
</dbReference>
<dbReference type="Proteomes" id="UP000501107">
    <property type="component" value="Chromosome"/>
</dbReference>
<dbReference type="InterPro" id="IPR023772">
    <property type="entry name" value="DNA-bd_HTH_TetR-type_CS"/>
</dbReference>
<dbReference type="Gene3D" id="1.10.10.60">
    <property type="entry name" value="Homeodomain-like"/>
    <property type="match status" value="1"/>
</dbReference>